<dbReference type="GO" id="GO:0050906">
    <property type="term" value="P:detection of stimulus involved in sensory perception"/>
    <property type="evidence" value="ECO:0007669"/>
    <property type="project" value="UniProtKB-ARBA"/>
</dbReference>
<dbReference type="AlphaFoldDB" id="A0A139WPB7"/>
<evidence type="ECO:0000313" key="14">
    <source>
        <dbReference type="Proteomes" id="UP000007266"/>
    </source>
</evidence>
<comment type="subcellular location">
    <subcellularLocation>
        <location evidence="1">Cell membrane</location>
        <topology evidence="1">Multi-pass membrane protein</topology>
    </subcellularLocation>
</comment>
<evidence type="ECO:0000259" key="12">
    <source>
        <dbReference type="Pfam" id="PF00060"/>
    </source>
</evidence>
<dbReference type="eggNOG" id="KOG1052">
    <property type="taxonomic scope" value="Eukaryota"/>
</dbReference>
<evidence type="ECO:0000256" key="4">
    <source>
        <dbReference type="ARBA" id="ARBA00022692"/>
    </source>
</evidence>
<proteinExistence type="inferred from homology"/>
<reference evidence="13 14" key="2">
    <citation type="journal article" date="2010" name="Nucleic Acids Res.">
        <title>BeetleBase in 2010: revisions to provide comprehensive genomic information for Tribolium castaneum.</title>
        <authorList>
            <person name="Kim H.S."/>
            <person name="Murphy T."/>
            <person name="Xia J."/>
            <person name="Caragea D."/>
            <person name="Park Y."/>
            <person name="Beeman R.W."/>
            <person name="Lorenzen M.D."/>
            <person name="Butcher S."/>
            <person name="Manak J.R."/>
            <person name="Brown S.J."/>
        </authorList>
    </citation>
    <scope>GENOME REANNOTATION</scope>
    <source>
        <strain evidence="13 14">Georgia GA2</strain>
    </source>
</reference>
<dbReference type="STRING" id="7070.A0A139WPB7"/>
<dbReference type="Gene3D" id="1.10.287.70">
    <property type="match status" value="1"/>
</dbReference>
<feature type="domain" description="Ionotropic glutamate receptor C-terminal" evidence="12">
    <location>
        <begin position="291"/>
        <end position="573"/>
    </location>
</feature>
<feature type="compositionally biased region" description="Acidic residues" evidence="9">
    <location>
        <begin position="919"/>
        <end position="929"/>
    </location>
</feature>
<dbReference type="Pfam" id="PF00060">
    <property type="entry name" value="Lig_chan"/>
    <property type="match status" value="1"/>
</dbReference>
<dbReference type="GO" id="GO:0035249">
    <property type="term" value="P:synaptic transmission, glutamatergic"/>
    <property type="evidence" value="ECO:0000318"/>
    <property type="project" value="GO_Central"/>
</dbReference>
<sequence>MQRGLIVLKLCLTALALKSLDKRALQKSHEKSQLEKWEDKFLNRDPSFDQTASLVNLISKVALDELSGCSATILYDKFTETSSDLLLEKLFRTFPIPYLHGQITDKYHMKVPKLQTSQDTCTGYILFLKDVMRSKDVVGPQTNNKVVLVSRSSQWRVYEFLASEQSQSFMNLLVIAKSEKIVSSSIARLICLALREFGTALAIYAPNGGKSAVYPSVIANVPKLGFRSAESVTSVITQNGANLGIGGLYITDTRLKATDMSHIHSQDCAAFISLASTALPRYRAIMGPFHWTVWLSLTLVYLFAIFPLAFSDKHTLRHLLDKPEEVENMFWYVFGTFTNAFSFFGKDSWSKTDKFATRLLIGFYWIFTIIVTACYTGSIIAFVTLPVFPATVDTPEQLVRGKYTVGTLDKGGWQYWFENSTDPITQKLLTRIDFVPDIESGLKNTTKAFFWPYAFLGSRAQLDYIVRTNFTTINKRSLLHISSECFVPFGVSIIYNKNALYSKIIDQGVLQAVQSGIVDKIKNDVEWETMRSASGKLLAANSYGKSLKALTVDDRALTLDDTQGMFLLLGIGFLLGGASLLSEWMGGCLHLCKGNRNQSATSIQSNYRSHEVPTPREKLDSMQFNSFENHKIEEEIVEERNCIIHRQDDDDIEEHINRLFDFEGVFGEANPDSRTGPEEELSFKNTTKAFFSLYAFLDSRAQLDYIVRTYFTSMNKRSLLHISSECFVPFGVSIIYNKNALYSKIIDQGVLQAVQSGIVDKIKNDVEWETMRSASGKLLAANSYGKSLKALTVDDRALTLDDTQGMFLLLGIGFLLGGASLLSEWMGGCLHLCKGKRNQSATSIQSNYRSHEVPTPREKLDSMQFNSFENHKIEEEIVEERNCIIHRQDDDDIEEHINRLFDFEGVFGEANPDSRTGPEEELSEENGKK</sequence>
<dbReference type="GO" id="GO:1904315">
    <property type="term" value="F:transmitter-gated monoatomic ion channel activity involved in regulation of postsynaptic membrane potential"/>
    <property type="evidence" value="ECO:0000318"/>
    <property type="project" value="GO_Central"/>
</dbReference>
<feature type="region of interest" description="Disordered" evidence="9">
    <location>
        <begin position="907"/>
        <end position="929"/>
    </location>
</feature>
<keyword evidence="6 10" id="KW-0472">Membrane</keyword>
<evidence type="ECO:0000256" key="3">
    <source>
        <dbReference type="ARBA" id="ARBA00022475"/>
    </source>
</evidence>
<evidence type="ECO:0000313" key="13">
    <source>
        <dbReference type="EMBL" id="KYB29830.1"/>
    </source>
</evidence>
<dbReference type="FunCoup" id="A0A139WPB7">
    <property type="interactions" value="11"/>
</dbReference>
<keyword evidence="7" id="KW-0675">Receptor</keyword>
<keyword evidence="8" id="KW-0325">Glycoprotein</keyword>
<evidence type="ECO:0000256" key="9">
    <source>
        <dbReference type="SAM" id="MobiDB-lite"/>
    </source>
</evidence>
<dbReference type="GO" id="GO:0005886">
    <property type="term" value="C:plasma membrane"/>
    <property type="evidence" value="ECO:0000318"/>
    <property type="project" value="GO_Central"/>
</dbReference>
<keyword evidence="4 10" id="KW-0812">Transmembrane</keyword>
<evidence type="ECO:0000256" key="5">
    <source>
        <dbReference type="ARBA" id="ARBA00022989"/>
    </source>
</evidence>
<feature type="transmembrane region" description="Helical" evidence="10">
    <location>
        <begin position="289"/>
        <end position="309"/>
    </location>
</feature>
<evidence type="ECO:0000256" key="6">
    <source>
        <dbReference type="ARBA" id="ARBA00023136"/>
    </source>
</evidence>
<reference evidence="13 14" key="1">
    <citation type="journal article" date="2008" name="Nature">
        <title>The genome of the model beetle and pest Tribolium castaneum.</title>
        <authorList>
            <consortium name="Tribolium Genome Sequencing Consortium"/>
            <person name="Richards S."/>
            <person name="Gibbs R.A."/>
            <person name="Weinstock G.M."/>
            <person name="Brown S.J."/>
            <person name="Denell R."/>
            <person name="Beeman R.W."/>
            <person name="Gibbs R."/>
            <person name="Beeman R.W."/>
            <person name="Brown S.J."/>
            <person name="Bucher G."/>
            <person name="Friedrich M."/>
            <person name="Grimmelikhuijzen C.J."/>
            <person name="Klingler M."/>
            <person name="Lorenzen M."/>
            <person name="Richards S."/>
            <person name="Roth S."/>
            <person name="Schroder R."/>
            <person name="Tautz D."/>
            <person name="Zdobnov E.M."/>
            <person name="Muzny D."/>
            <person name="Gibbs R.A."/>
            <person name="Weinstock G.M."/>
            <person name="Attaway T."/>
            <person name="Bell S."/>
            <person name="Buhay C.J."/>
            <person name="Chandrabose M.N."/>
            <person name="Chavez D."/>
            <person name="Clerk-Blankenburg K.P."/>
            <person name="Cree A."/>
            <person name="Dao M."/>
            <person name="Davis C."/>
            <person name="Chacko J."/>
            <person name="Dinh H."/>
            <person name="Dugan-Rocha S."/>
            <person name="Fowler G."/>
            <person name="Garner T.T."/>
            <person name="Garnes J."/>
            <person name="Gnirke A."/>
            <person name="Hawes A."/>
            <person name="Hernandez J."/>
            <person name="Hines S."/>
            <person name="Holder M."/>
            <person name="Hume J."/>
            <person name="Jhangiani S.N."/>
            <person name="Joshi V."/>
            <person name="Khan Z.M."/>
            <person name="Jackson L."/>
            <person name="Kovar C."/>
            <person name="Kowis A."/>
            <person name="Lee S."/>
            <person name="Lewis L.R."/>
            <person name="Margolis J."/>
            <person name="Morgan M."/>
            <person name="Nazareth L.V."/>
            <person name="Nguyen N."/>
            <person name="Okwuonu G."/>
            <person name="Parker D."/>
            <person name="Richards S."/>
            <person name="Ruiz S.J."/>
            <person name="Santibanez J."/>
            <person name="Savard J."/>
            <person name="Scherer S.E."/>
            <person name="Schneider B."/>
            <person name="Sodergren E."/>
            <person name="Tautz D."/>
            <person name="Vattahil S."/>
            <person name="Villasana D."/>
            <person name="White C.S."/>
            <person name="Wright R."/>
            <person name="Park Y."/>
            <person name="Beeman R.W."/>
            <person name="Lord J."/>
            <person name="Oppert B."/>
            <person name="Lorenzen M."/>
            <person name="Brown S."/>
            <person name="Wang L."/>
            <person name="Savard J."/>
            <person name="Tautz D."/>
            <person name="Richards S."/>
            <person name="Weinstock G."/>
            <person name="Gibbs R.A."/>
            <person name="Liu Y."/>
            <person name="Worley K."/>
            <person name="Weinstock G."/>
            <person name="Elsik C.G."/>
            <person name="Reese J.T."/>
            <person name="Elhaik E."/>
            <person name="Landan G."/>
            <person name="Graur D."/>
            <person name="Arensburger P."/>
            <person name="Atkinson P."/>
            <person name="Beeman R.W."/>
            <person name="Beidler J."/>
            <person name="Brown S.J."/>
            <person name="Demuth J.P."/>
            <person name="Drury D.W."/>
            <person name="Du Y.Z."/>
            <person name="Fujiwara H."/>
            <person name="Lorenzen M."/>
            <person name="Maselli V."/>
            <person name="Osanai M."/>
            <person name="Park Y."/>
            <person name="Robertson H.M."/>
            <person name="Tu Z."/>
            <person name="Wang J.J."/>
            <person name="Wang S."/>
            <person name="Richards S."/>
            <person name="Song H."/>
            <person name="Zhang L."/>
            <person name="Sodergren E."/>
            <person name="Werner D."/>
            <person name="Stanke M."/>
            <person name="Morgenstern B."/>
            <person name="Solovyev V."/>
            <person name="Kosarev P."/>
            <person name="Brown G."/>
            <person name="Chen H.C."/>
            <person name="Ermolaeva O."/>
            <person name="Hlavina W."/>
            <person name="Kapustin Y."/>
            <person name="Kiryutin B."/>
            <person name="Kitts P."/>
            <person name="Maglott D."/>
            <person name="Pruitt K."/>
            <person name="Sapojnikov V."/>
            <person name="Souvorov A."/>
            <person name="Mackey A.J."/>
            <person name="Waterhouse R.M."/>
            <person name="Wyder S."/>
            <person name="Zdobnov E.M."/>
            <person name="Zdobnov E.M."/>
            <person name="Wyder S."/>
            <person name="Kriventseva E.V."/>
            <person name="Kadowaki T."/>
            <person name="Bork P."/>
            <person name="Aranda M."/>
            <person name="Bao R."/>
            <person name="Beermann A."/>
            <person name="Berns N."/>
            <person name="Bolognesi R."/>
            <person name="Bonneton F."/>
            <person name="Bopp D."/>
            <person name="Brown S.J."/>
            <person name="Bucher G."/>
            <person name="Butts T."/>
            <person name="Chaumot A."/>
            <person name="Denell R.E."/>
            <person name="Ferrier D.E."/>
            <person name="Friedrich M."/>
            <person name="Gordon C.M."/>
            <person name="Jindra M."/>
            <person name="Klingler M."/>
            <person name="Lan Q."/>
            <person name="Lattorff H.M."/>
            <person name="Laudet V."/>
            <person name="von Levetsow C."/>
            <person name="Liu Z."/>
            <person name="Lutz R."/>
            <person name="Lynch J.A."/>
            <person name="da Fonseca R.N."/>
            <person name="Posnien N."/>
            <person name="Reuter R."/>
            <person name="Roth S."/>
            <person name="Savard J."/>
            <person name="Schinko J.B."/>
            <person name="Schmitt C."/>
            <person name="Schoppmeier M."/>
            <person name="Schroder R."/>
            <person name="Shippy T.D."/>
            <person name="Simonnet F."/>
            <person name="Marques-Souza H."/>
            <person name="Tautz D."/>
            <person name="Tomoyasu Y."/>
            <person name="Trauner J."/>
            <person name="Van der Zee M."/>
            <person name="Vervoort M."/>
            <person name="Wittkopp N."/>
            <person name="Wimmer E.A."/>
            <person name="Yang X."/>
            <person name="Jones A.K."/>
            <person name="Sattelle D.B."/>
            <person name="Ebert P.R."/>
            <person name="Nelson D."/>
            <person name="Scott J.G."/>
            <person name="Beeman R.W."/>
            <person name="Muthukrishnan S."/>
            <person name="Kramer K.J."/>
            <person name="Arakane Y."/>
            <person name="Beeman R.W."/>
            <person name="Zhu Q."/>
            <person name="Hogenkamp D."/>
            <person name="Dixit R."/>
            <person name="Oppert B."/>
            <person name="Jiang H."/>
            <person name="Zou Z."/>
            <person name="Marshall J."/>
            <person name="Elpidina E."/>
            <person name="Vinokurov K."/>
            <person name="Oppert C."/>
            <person name="Zou Z."/>
            <person name="Evans J."/>
            <person name="Lu Z."/>
            <person name="Zhao P."/>
            <person name="Sumathipala N."/>
            <person name="Altincicek B."/>
            <person name="Vilcinskas A."/>
            <person name="Williams M."/>
            <person name="Hultmark D."/>
            <person name="Hetru C."/>
            <person name="Jiang H."/>
            <person name="Grimmelikhuijzen C.J."/>
            <person name="Hauser F."/>
            <person name="Cazzamali G."/>
            <person name="Williamson M."/>
            <person name="Park Y."/>
            <person name="Li B."/>
            <person name="Tanaka Y."/>
            <person name="Predel R."/>
            <person name="Neupert S."/>
            <person name="Schachtner J."/>
            <person name="Verleyen P."/>
            <person name="Raible F."/>
            <person name="Bork P."/>
            <person name="Friedrich M."/>
            <person name="Walden K.K."/>
            <person name="Robertson H.M."/>
            <person name="Angeli S."/>
            <person name="Foret S."/>
            <person name="Bucher G."/>
            <person name="Schuetz S."/>
            <person name="Maleszka R."/>
            <person name="Wimmer E.A."/>
            <person name="Beeman R.W."/>
            <person name="Lorenzen M."/>
            <person name="Tomoyasu Y."/>
            <person name="Miller S.C."/>
            <person name="Grossmann D."/>
            <person name="Bucher G."/>
        </authorList>
    </citation>
    <scope>NUCLEOTIDE SEQUENCE [LARGE SCALE GENOMIC DNA]</scope>
    <source>
        <strain evidence="13 14">Georgia GA2</strain>
    </source>
</reference>
<gene>
    <name evidence="13" type="primary">AUGUSTUS-3.0.2_31556</name>
    <name evidence="13" type="ORF">TcasGA2_TC031556</name>
</gene>
<dbReference type="InterPro" id="IPR001320">
    <property type="entry name" value="Iontro_rcpt_C"/>
</dbReference>
<organism evidence="13 14">
    <name type="scientific">Tribolium castaneum</name>
    <name type="common">Red flour beetle</name>
    <dbReference type="NCBI Taxonomy" id="7070"/>
    <lineage>
        <taxon>Eukaryota</taxon>
        <taxon>Metazoa</taxon>
        <taxon>Ecdysozoa</taxon>
        <taxon>Arthropoda</taxon>
        <taxon>Hexapoda</taxon>
        <taxon>Insecta</taxon>
        <taxon>Pterygota</taxon>
        <taxon>Neoptera</taxon>
        <taxon>Endopterygota</taxon>
        <taxon>Coleoptera</taxon>
        <taxon>Polyphaga</taxon>
        <taxon>Cucujiformia</taxon>
        <taxon>Tenebrionidae</taxon>
        <taxon>Tenebrionidae incertae sedis</taxon>
        <taxon>Tribolium</taxon>
    </lineage>
</organism>
<feature type="signal peptide" evidence="11">
    <location>
        <begin position="1"/>
        <end position="16"/>
    </location>
</feature>
<evidence type="ECO:0000256" key="2">
    <source>
        <dbReference type="ARBA" id="ARBA00008685"/>
    </source>
</evidence>
<dbReference type="GO" id="GO:0008066">
    <property type="term" value="F:glutamate receptor activity"/>
    <property type="evidence" value="ECO:0000318"/>
    <property type="project" value="GO_Central"/>
</dbReference>
<evidence type="ECO:0000256" key="7">
    <source>
        <dbReference type="ARBA" id="ARBA00023170"/>
    </source>
</evidence>
<protein>
    <recommendedName>
        <fullName evidence="12">Ionotropic glutamate receptor C-terminal domain-containing protein</fullName>
    </recommendedName>
</protein>
<name>A0A139WPB7_TRICA</name>
<accession>A0A139WPB7</accession>
<keyword evidence="11" id="KW-0732">Signal</keyword>
<dbReference type="Proteomes" id="UP000007266">
    <property type="component" value="Linkage group 1"/>
</dbReference>
<dbReference type="InParanoid" id="A0A139WPB7"/>
<comment type="similarity">
    <text evidence="2">Belongs to the glutamate-gated ion channel (TC 1.A.10.1) family.</text>
</comment>
<evidence type="ECO:0000256" key="1">
    <source>
        <dbReference type="ARBA" id="ARBA00004651"/>
    </source>
</evidence>
<feature type="transmembrane region" description="Helical" evidence="10">
    <location>
        <begin position="365"/>
        <end position="388"/>
    </location>
</feature>
<dbReference type="GO" id="GO:0050804">
    <property type="term" value="P:modulation of chemical synaptic transmission"/>
    <property type="evidence" value="ECO:0000318"/>
    <property type="project" value="GO_Central"/>
</dbReference>
<keyword evidence="3" id="KW-1003">Cell membrane</keyword>
<dbReference type="EMBL" id="KQ971307">
    <property type="protein sequence ID" value="KYB29830.1"/>
    <property type="molecule type" value="Genomic_DNA"/>
</dbReference>
<dbReference type="InterPro" id="IPR052192">
    <property type="entry name" value="Insect_Ionotropic_Sensory_Rcpt"/>
</dbReference>
<feature type="chain" id="PRO_5007300348" description="Ionotropic glutamate receptor C-terminal domain-containing protein" evidence="11">
    <location>
        <begin position="17"/>
        <end position="929"/>
    </location>
</feature>
<evidence type="ECO:0000256" key="10">
    <source>
        <dbReference type="SAM" id="Phobius"/>
    </source>
</evidence>
<dbReference type="GO" id="GO:0098839">
    <property type="term" value="C:postsynaptic density membrane"/>
    <property type="evidence" value="ECO:0000318"/>
    <property type="project" value="GO_Central"/>
</dbReference>
<keyword evidence="14" id="KW-1185">Reference proteome</keyword>
<dbReference type="PANTHER" id="PTHR42643">
    <property type="entry name" value="IONOTROPIC RECEPTOR 20A-RELATED"/>
    <property type="match status" value="1"/>
</dbReference>
<dbReference type="PANTHER" id="PTHR42643:SF24">
    <property type="entry name" value="IONOTROPIC RECEPTOR 60A"/>
    <property type="match status" value="1"/>
</dbReference>
<dbReference type="SUPFAM" id="SSF53850">
    <property type="entry name" value="Periplasmic binding protein-like II"/>
    <property type="match status" value="1"/>
</dbReference>
<evidence type="ECO:0000256" key="11">
    <source>
        <dbReference type="SAM" id="SignalP"/>
    </source>
</evidence>
<evidence type="ECO:0000256" key="8">
    <source>
        <dbReference type="ARBA" id="ARBA00023180"/>
    </source>
</evidence>
<keyword evidence="5 10" id="KW-1133">Transmembrane helix</keyword>